<protein>
    <submittedName>
        <fullName evidence="2">Uncharacterized protein</fullName>
    </submittedName>
</protein>
<proteinExistence type="predicted"/>
<feature type="compositionally biased region" description="Polar residues" evidence="1">
    <location>
        <begin position="322"/>
        <end position="339"/>
    </location>
</feature>
<feature type="region of interest" description="Disordered" evidence="1">
    <location>
        <begin position="84"/>
        <end position="103"/>
    </location>
</feature>
<feature type="region of interest" description="Disordered" evidence="1">
    <location>
        <begin position="44"/>
        <end position="73"/>
    </location>
</feature>
<organism evidence="2 3">
    <name type="scientific">Turnera subulata</name>
    <dbReference type="NCBI Taxonomy" id="218843"/>
    <lineage>
        <taxon>Eukaryota</taxon>
        <taxon>Viridiplantae</taxon>
        <taxon>Streptophyta</taxon>
        <taxon>Embryophyta</taxon>
        <taxon>Tracheophyta</taxon>
        <taxon>Spermatophyta</taxon>
        <taxon>Magnoliopsida</taxon>
        <taxon>eudicotyledons</taxon>
        <taxon>Gunneridae</taxon>
        <taxon>Pentapetalae</taxon>
        <taxon>rosids</taxon>
        <taxon>fabids</taxon>
        <taxon>Malpighiales</taxon>
        <taxon>Passifloraceae</taxon>
        <taxon>Turnera</taxon>
    </lineage>
</organism>
<feature type="region of interest" description="Disordered" evidence="1">
    <location>
        <begin position="305"/>
        <end position="346"/>
    </location>
</feature>
<evidence type="ECO:0000256" key="1">
    <source>
        <dbReference type="SAM" id="MobiDB-lite"/>
    </source>
</evidence>
<evidence type="ECO:0000313" key="3">
    <source>
        <dbReference type="Proteomes" id="UP001141552"/>
    </source>
</evidence>
<keyword evidence="3" id="KW-1185">Reference proteome</keyword>
<feature type="compositionally biased region" description="Gly residues" evidence="1">
    <location>
        <begin position="134"/>
        <end position="154"/>
    </location>
</feature>
<sequence length="402" mass="43782">MVLYLYHVGGRLVRSAEGTDYIGGEGGEAGTSRQAGEEEDFADLYDNVNGDGDDSSDEDFALSGDGDAESDSESVVYFEEAVQSVADLGDQRDNGEGERHEERWEATGYLTEDNDEELNFVMREKQQIEAEIRGAGGFNNDGGGPILEGSGAGDMEGNMGNLVERDDDVNATDEGGINVQASEQCGDKEDLVGFESDEQGSYPSSSDRWEEEEAGVEVEVEVEVVYKYSYLQPHLLLALLLQNNLNSHHQMLVLMGLMINWMTKHLLEFLMKFWLVWVSTNSNVEDNAQTNTEAVSASANVGLNTEAEDGGQVTATEDGGQVTATKGGQEQGHMVSTRSPPHKTARTMIKTRSTPPKTTREKILTRSTGVAFGRCTKSLQAANSKRKVDKCCAMDANKKKKA</sequence>
<dbReference type="Proteomes" id="UP001141552">
    <property type="component" value="Unassembled WGS sequence"/>
</dbReference>
<evidence type="ECO:0000313" key="2">
    <source>
        <dbReference type="EMBL" id="KAJ4825010.1"/>
    </source>
</evidence>
<feature type="region of interest" description="Disordered" evidence="1">
    <location>
        <begin position="134"/>
        <end position="174"/>
    </location>
</feature>
<comment type="caution">
    <text evidence="2">The sequence shown here is derived from an EMBL/GenBank/DDBJ whole genome shotgun (WGS) entry which is preliminary data.</text>
</comment>
<reference evidence="2" key="1">
    <citation type="submission" date="2022-02" db="EMBL/GenBank/DDBJ databases">
        <authorList>
            <person name="Henning P.M."/>
            <person name="McCubbin A.G."/>
            <person name="Shore J.S."/>
        </authorList>
    </citation>
    <scope>NUCLEOTIDE SEQUENCE</scope>
    <source>
        <strain evidence="2">F60SS</strain>
        <tissue evidence="2">Leaves</tissue>
    </source>
</reference>
<dbReference type="EMBL" id="JAKUCV010007028">
    <property type="protein sequence ID" value="KAJ4825010.1"/>
    <property type="molecule type" value="Genomic_DNA"/>
</dbReference>
<dbReference type="AlphaFoldDB" id="A0A9Q0F4T4"/>
<name>A0A9Q0F4T4_9ROSI</name>
<feature type="compositionally biased region" description="Basic and acidic residues" evidence="1">
    <location>
        <begin position="89"/>
        <end position="103"/>
    </location>
</feature>
<accession>A0A9Q0F4T4</accession>
<feature type="compositionally biased region" description="Acidic residues" evidence="1">
    <location>
        <begin position="51"/>
        <end position="72"/>
    </location>
</feature>
<gene>
    <name evidence="2" type="ORF">Tsubulata_041028</name>
</gene>
<reference evidence="2" key="2">
    <citation type="journal article" date="2023" name="Plants (Basel)">
        <title>Annotation of the Turnera subulata (Passifloraceae) Draft Genome Reveals the S-Locus Evolved after the Divergence of Turneroideae from Passifloroideae in a Stepwise Manner.</title>
        <authorList>
            <person name="Henning P.M."/>
            <person name="Roalson E.H."/>
            <person name="Mir W."/>
            <person name="McCubbin A.G."/>
            <person name="Shore J.S."/>
        </authorList>
    </citation>
    <scope>NUCLEOTIDE SEQUENCE</scope>
    <source>
        <strain evidence="2">F60SS</strain>
    </source>
</reference>